<gene>
    <name evidence="2" type="ORF">HMF3257_32405</name>
</gene>
<feature type="domain" description="Bacterial bifunctional deaminase-reductase C-terminal" evidence="1">
    <location>
        <begin position="2"/>
        <end position="183"/>
    </location>
</feature>
<keyword evidence="3" id="KW-1185">Reference proteome</keyword>
<proteinExistence type="predicted"/>
<dbReference type="Gene3D" id="3.40.430.10">
    <property type="entry name" value="Dihydrofolate Reductase, subunit A"/>
    <property type="match status" value="1"/>
</dbReference>
<evidence type="ECO:0000313" key="2">
    <source>
        <dbReference type="EMBL" id="RAI77670.1"/>
    </source>
</evidence>
<accession>A0A327NQL8</accession>
<dbReference type="GO" id="GO:0008703">
    <property type="term" value="F:5-amino-6-(5-phosphoribosylamino)uracil reductase activity"/>
    <property type="evidence" value="ECO:0007669"/>
    <property type="project" value="InterPro"/>
</dbReference>
<reference evidence="2 3" key="1">
    <citation type="submission" date="2018-06" db="EMBL/GenBank/DDBJ databases">
        <title>Spirosoma sp. HMF3257 Genome sequencing and assembly.</title>
        <authorList>
            <person name="Kang H."/>
            <person name="Cha I."/>
            <person name="Kim H."/>
            <person name="Kang J."/>
            <person name="Joh K."/>
        </authorList>
    </citation>
    <scope>NUCLEOTIDE SEQUENCE [LARGE SCALE GENOMIC DNA]</scope>
    <source>
        <strain evidence="2 3">HMF3257</strain>
    </source>
</reference>
<dbReference type="OrthoDB" id="195113at2"/>
<dbReference type="Proteomes" id="UP000249016">
    <property type="component" value="Unassembled WGS sequence"/>
</dbReference>
<protein>
    <submittedName>
        <fullName evidence="2">Deaminase</fullName>
    </submittedName>
</protein>
<dbReference type="AlphaFoldDB" id="A0A327NQL8"/>
<dbReference type="GO" id="GO:0009231">
    <property type="term" value="P:riboflavin biosynthetic process"/>
    <property type="evidence" value="ECO:0007669"/>
    <property type="project" value="InterPro"/>
</dbReference>
<dbReference type="EMBL" id="QLII01000001">
    <property type="protein sequence ID" value="RAI77670.1"/>
    <property type="molecule type" value="Genomic_DNA"/>
</dbReference>
<dbReference type="InterPro" id="IPR024072">
    <property type="entry name" value="DHFR-like_dom_sf"/>
</dbReference>
<evidence type="ECO:0000313" key="3">
    <source>
        <dbReference type="Proteomes" id="UP000249016"/>
    </source>
</evidence>
<dbReference type="Pfam" id="PF01872">
    <property type="entry name" value="RibD_C"/>
    <property type="match status" value="1"/>
</dbReference>
<dbReference type="PANTHER" id="PTHR38011:SF11">
    <property type="entry name" value="2,5-DIAMINO-6-RIBOSYLAMINO-4(3H)-PYRIMIDINONE 5'-PHOSPHATE REDUCTASE"/>
    <property type="match status" value="1"/>
</dbReference>
<dbReference type="InterPro" id="IPR050765">
    <property type="entry name" value="Riboflavin_Biosynth_HTPR"/>
</dbReference>
<dbReference type="InterPro" id="IPR002734">
    <property type="entry name" value="RibDG_C"/>
</dbReference>
<organism evidence="2 3">
    <name type="scientific">Spirosoma telluris</name>
    <dbReference type="NCBI Taxonomy" id="2183553"/>
    <lineage>
        <taxon>Bacteria</taxon>
        <taxon>Pseudomonadati</taxon>
        <taxon>Bacteroidota</taxon>
        <taxon>Cytophagia</taxon>
        <taxon>Cytophagales</taxon>
        <taxon>Cytophagaceae</taxon>
        <taxon>Spirosoma</taxon>
    </lineage>
</organism>
<evidence type="ECO:0000259" key="1">
    <source>
        <dbReference type="Pfam" id="PF01872"/>
    </source>
</evidence>
<dbReference type="PANTHER" id="PTHR38011">
    <property type="entry name" value="DIHYDROFOLATE REDUCTASE FAMILY PROTEIN (AFU_ORTHOLOGUE AFUA_8G06820)"/>
    <property type="match status" value="1"/>
</dbReference>
<name>A0A327NQL8_9BACT</name>
<sequence>MRKVILFMHMSLDGFVCGPNGEQDWMTMNDDEMGKYLVPDFQTTVDTILVGRILYEGFASFWPSVPSSPGIPSELVDFANWMNNTRKLVFSNTLQSVDWTNSSLAERDIVNEVAYQKQQPGGDMVIFGGAAIVAAFAEHNLIDEYRIKLEPIILGTGKSLFKDVTDRIKLTLTKAKAFDSGVVGLYYQVNRN</sequence>
<dbReference type="SUPFAM" id="SSF53597">
    <property type="entry name" value="Dihydrofolate reductase-like"/>
    <property type="match status" value="1"/>
</dbReference>
<comment type="caution">
    <text evidence="2">The sequence shown here is derived from an EMBL/GenBank/DDBJ whole genome shotgun (WGS) entry which is preliminary data.</text>
</comment>
<dbReference type="RefSeq" id="WP_111348543.1">
    <property type="nucleotide sequence ID" value="NZ_QLII01000001.1"/>
</dbReference>